<feature type="binding site" evidence="13">
    <location>
        <position position="310"/>
    </location>
    <ligand>
        <name>S-adenosyl-L-methionine</name>
        <dbReference type="ChEBI" id="CHEBI:59789"/>
    </ligand>
</feature>
<evidence type="ECO:0000256" key="6">
    <source>
        <dbReference type="ARBA" id="ARBA00022603"/>
    </source>
</evidence>
<keyword evidence="6 13" id="KW-0489">Methyltransferase</keyword>
<evidence type="ECO:0000256" key="7">
    <source>
        <dbReference type="ARBA" id="ARBA00022679"/>
    </source>
</evidence>
<evidence type="ECO:0000256" key="10">
    <source>
        <dbReference type="ARBA" id="ARBA00030399"/>
    </source>
</evidence>
<feature type="active site" description="Nucleophile" evidence="13">
    <location>
        <position position="381"/>
    </location>
</feature>
<dbReference type="Gene3D" id="3.40.50.150">
    <property type="entry name" value="Vaccinia Virus protein VP39"/>
    <property type="match status" value="1"/>
</dbReference>
<dbReference type="EC" id="2.1.1.176" evidence="3"/>
<dbReference type="GO" id="GO:0008649">
    <property type="term" value="F:rRNA methyltransferase activity"/>
    <property type="evidence" value="ECO:0007669"/>
    <property type="project" value="InterPro"/>
</dbReference>
<dbReference type="PRINTS" id="PR02008">
    <property type="entry name" value="RCMTFAMILY"/>
</dbReference>
<dbReference type="AlphaFoldDB" id="A0A0U9HSL3"/>
<evidence type="ECO:0000256" key="3">
    <source>
        <dbReference type="ARBA" id="ARBA00012140"/>
    </source>
</evidence>
<dbReference type="InterPro" id="IPR001678">
    <property type="entry name" value="MeTrfase_RsmB-F_NOP2_dom"/>
</dbReference>
<dbReference type="GO" id="GO:0003723">
    <property type="term" value="F:RNA binding"/>
    <property type="evidence" value="ECO:0007669"/>
    <property type="project" value="UniProtKB-UniRule"/>
</dbReference>
<dbReference type="Pfam" id="PF01189">
    <property type="entry name" value="Methyltr_RsmB-F"/>
    <property type="match status" value="1"/>
</dbReference>
<dbReference type="GO" id="GO:0006355">
    <property type="term" value="P:regulation of DNA-templated transcription"/>
    <property type="evidence" value="ECO:0007669"/>
    <property type="project" value="InterPro"/>
</dbReference>
<keyword evidence="5" id="KW-0698">rRNA processing</keyword>
<dbReference type="Pfam" id="PF22458">
    <property type="entry name" value="RsmF-B_ferredox"/>
    <property type="match status" value="1"/>
</dbReference>
<dbReference type="PANTHER" id="PTHR22807">
    <property type="entry name" value="NOP2 YEAST -RELATED NOL1/NOP2/FMU SUN DOMAIN-CONTAINING"/>
    <property type="match status" value="1"/>
</dbReference>
<feature type="binding site" evidence="13">
    <location>
        <begin position="259"/>
        <end position="265"/>
    </location>
    <ligand>
        <name>S-adenosyl-L-methionine</name>
        <dbReference type="ChEBI" id="CHEBI:59789"/>
    </ligand>
</feature>
<keyword evidence="9 13" id="KW-0694">RNA-binding</keyword>
<comment type="function">
    <text evidence="1">Specifically methylates the cytosine at position 967 (m5C967) of 16S rRNA.</text>
</comment>
<dbReference type="RefSeq" id="WP_059033831.1">
    <property type="nucleotide sequence ID" value="NZ_DF977003.1"/>
</dbReference>
<dbReference type="OrthoDB" id="9810297at2"/>
<dbReference type="PROSITE" id="PS51686">
    <property type="entry name" value="SAM_MT_RSMB_NOP"/>
    <property type="match status" value="1"/>
</dbReference>
<dbReference type="SUPFAM" id="SSF48013">
    <property type="entry name" value="NusB-like"/>
    <property type="match status" value="1"/>
</dbReference>
<sequence length="450" mass="50953">MPKPRELAVSILTKIEKGSYGNLLLSQYLTPDITQKDRALITELVNGVVQNLLRIDYIISQFSKIHPSKMSPNVRNALRISVYQIFFLDRVPEFAAVNESVNIVKKFSGAKAANFTNAVLRNIIRNKDNISYPDRDKNFEEYLSVYYSFPSWLVKRWVDLFGKSFTESLCISLNERPKLCARVNTLLTTRERLENRFRAEGVLTAPGLFCDEALYILSSPPITTLESFKEGLFIPQDESSIIASLATGVKSGEKILDAAAAPGGKATHMAALMQNKGEIIAWDVHPHRVQLIKENCRRLKVDIVKPEVKDAKVFDENLVDTFDKVIIDAPCSGTGVIRRKPDIKWSKKPEDIISLKSEQEKILNTCSCYVKPNGILVYSTCSIDPEENEKNIEAFLAKNDSFVYDDLRNYVPKELHESLENHCGYLTLYPNLHGTDGFFIARLKKVKPLR</sequence>
<dbReference type="Proteomes" id="UP000062160">
    <property type="component" value="Unassembled WGS sequence"/>
</dbReference>
<dbReference type="NCBIfam" id="NF011494">
    <property type="entry name" value="PRK14902.1"/>
    <property type="match status" value="1"/>
</dbReference>
<dbReference type="InterPro" id="IPR029063">
    <property type="entry name" value="SAM-dependent_MTases_sf"/>
</dbReference>
<feature type="binding site" evidence="13">
    <location>
        <position position="283"/>
    </location>
    <ligand>
        <name>S-adenosyl-L-methionine</name>
        <dbReference type="ChEBI" id="CHEBI:59789"/>
    </ligand>
</feature>
<dbReference type="InterPro" id="IPR035926">
    <property type="entry name" value="NusB-like_sf"/>
</dbReference>
<dbReference type="NCBIfam" id="TIGR00563">
    <property type="entry name" value="rsmB"/>
    <property type="match status" value="1"/>
</dbReference>
<comment type="catalytic activity">
    <reaction evidence="12">
        <text>cytidine(967) in 16S rRNA + S-adenosyl-L-methionine = 5-methylcytidine(967) in 16S rRNA + S-adenosyl-L-homocysteine + H(+)</text>
        <dbReference type="Rhea" id="RHEA:42748"/>
        <dbReference type="Rhea" id="RHEA-COMP:10219"/>
        <dbReference type="Rhea" id="RHEA-COMP:10220"/>
        <dbReference type="ChEBI" id="CHEBI:15378"/>
        <dbReference type="ChEBI" id="CHEBI:57856"/>
        <dbReference type="ChEBI" id="CHEBI:59789"/>
        <dbReference type="ChEBI" id="CHEBI:74483"/>
        <dbReference type="ChEBI" id="CHEBI:82748"/>
        <dbReference type="EC" id="2.1.1.176"/>
    </reaction>
</comment>
<dbReference type="EMBL" id="DF977003">
    <property type="protein sequence ID" value="GAQ26071.1"/>
    <property type="molecule type" value="Genomic_DNA"/>
</dbReference>
<feature type="binding site" evidence="13">
    <location>
        <position position="328"/>
    </location>
    <ligand>
        <name>S-adenosyl-L-methionine</name>
        <dbReference type="ChEBI" id="CHEBI:59789"/>
    </ligand>
</feature>
<keyword evidence="4" id="KW-0963">Cytoplasm</keyword>
<evidence type="ECO:0000256" key="9">
    <source>
        <dbReference type="ARBA" id="ARBA00022884"/>
    </source>
</evidence>
<name>A0A0U9HSL3_9FIRM</name>
<dbReference type="InterPro" id="IPR004573">
    <property type="entry name" value="rRNA_ssu_MeTfrase_B"/>
</dbReference>
<organism evidence="15">
    <name type="scientific">Tepidanaerobacter syntrophicus</name>
    <dbReference type="NCBI Taxonomy" id="224999"/>
    <lineage>
        <taxon>Bacteria</taxon>
        <taxon>Bacillati</taxon>
        <taxon>Bacillota</taxon>
        <taxon>Clostridia</taxon>
        <taxon>Thermosediminibacterales</taxon>
        <taxon>Tepidanaerobacteraceae</taxon>
        <taxon>Tepidanaerobacter</taxon>
    </lineage>
</organism>
<keyword evidence="8 13" id="KW-0949">S-adenosyl-L-methionine</keyword>
<dbReference type="InterPro" id="IPR006027">
    <property type="entry name" value="NusB_RsmB_TIM44"/>
</dbReference>
<evidence type="ECO:0000256" key="5">
    <source>
        <dbReference type="ARBA" id="ARBA00022552"/>
    </source>
</evidence>
<dbReference type="InterPro" id="IPR049560">
    <property type="entry name" value="MeTrfase_RsmB-F_NOP2_cat"/>
</dbReference>
<evidence type="ECO:0000256" key="11">
    <source>
        <dbReference type="ARBA" id="ARBA00031088"/>
    </source>
</evidence>
<evidence type="ECO:0000256" key="4">
    <source>
        <dbReference type="ARBA" id="ARBA00022490"/>
    </source>
</evidence>
<dbReference type="SUPFAM" id="SSF53335">
    <property type="entry name" value="S-adenosyl-L-methionine-dependent methyltransferases"/>
    <property type="match status" value="1"/>
</dbReference>
<proteinExistence type="inferred from homology"/>
<evidence type="ECO:0000256" key="12">
    <source>
        <dbReference type="ARBA" id="ARBA00047283"/>
    </source>
</evidence>
<evidence type="ECO:0000256" key="2">
    <source>
        <dbReference type="ARBA" id="ARBA00004496"/>
    </source>
</evidence>
<keyword evidence="7 13" id="KW-0808">Transferase</keyword>
<comment type="subcellular location">
    <subcellularLocation>
        <location evidence="2">Cytoplasm</location>
    </subcellularLocation>
</comment>
<dbReference type="CDD" id="cd02440">
    <property type="entry name" value="AdoMet_MTases"/>
    <property type="match status" value="1"/>
</dbReference>
<dbReference type="PANTHER" id="PTHR22807:SF53">
    <property type="entry name" value="RIBOSOMAL RNA SMALL SUBUNIT METHYLTRANSFERASE B-RELATED"/>
    <property type="match status" value="1"/>
</dbReference>
<reference evidence="15" key="1">
    <citation type="journal article" date="2016" name="Genome Announc.">
        <title>Draft Genome Sequence of the Syntrophic Lactate-Degrading Bacterium Tepidanaerobacter syntrophicus JLT.</title>
        <authorList>
            <person name="Matsuura N."/>
            <person name="Ohashi A."/>
            <person name="Tourlousse D.M."/>
            <person name="Sekiguchi Y."/>
        </authorList>
    </citation>
    <scope>NUCLEOTIDE SEQUENCE [LARGE SCALE GENOMIC DNA]</scope>
    <source>
        <strain evidence="15">JL</strain>
    </source>
</reference>
<protein>
    <recommendedName>
        <fullName evidence="3">16S rRNA (cytosine(967)-C(5))-methyltransferase</fullName>
        <ecNumber evidence="3">2.1.1.176</ecNumber>
    </recommendedName>
    <alternativeName>
        <fullName evidence="10">16S rRNA m5C967 methyltransferase</fullName>
    </alternativeName>
    <alternativeName>
        <fullName evidence="11">rRNA (cytosine-C(5)-)-methyltransferase RsmB</fullName>
    </alternativeName>
</protein>
<dbReference type="InterPro" id="IPR023267">
    <property type="entry name" value="RCMT"/>
</dbReference>
<evidence type="ECO:0000256" key="8">
    <source>
        <dbReference type="ARBA" id="ARBA00022691"/>
    </source>
</evidence>
<evidence type="ECO:0000259" key="14">
    <source>
        <dbReference type="PROSITE" id="PS51686"/>
    </source>
</evidence>
<gene>
    <name evidence="15" type="ORF">TSYNT_9327</name>
</gene>
<accession>A0A0U9HSL3</accession>
<evidence type="ECO:0000313" key="15">
    <source>
        <dbReference type="EMBL" id="GAQ26071.1"/>
    </source>
</evidence>
<dbReference type="Pfam" id="PF01029">
    <property type="entry name" value="NusB"/>
    <property type="match status" value="1"/>
</dbReference>
<evidence type="ECO:0000313" key="16">
    <source>
        <dbReference type="Proteomes" id="UP000062160"/>
    </source>
</evidence>
<evidence type="ECO:0000256" key="13">
    <source>
        <dbReference type="PROSITE-ProRule" id="PRU01023"/>
    </source>
</evidence>
<dbReference type="FunFam" id="3.40.50.150:FF:000022">
    <property type="entry name" value="Ribosomal RNA small subunit methyltransferase B"/>
    <property type="match status" value="1"/>
</dbReference>
<dbReference type="Gene3D" id="1.10.940.10">
    <property type="entry name" value="NusB-like"/>
    <property type="match status" value="1"/>
</dbReference>
<dbReference type="InterPro" id="IPR054728">
    <property type="entry name" value="RsmB-like_ferredoxin"/>
</dbReference>
<comment type="similarity">
    <text evidence="13">Belongs to the class I-like SAM-binding methyltransferase superfamily. RsmB/NOP family.</text>
</comment>
<dbReference type="STRING" id="224999.GCA_001485475_02110"/>
<keyword evidence="16" id="KW-1185">Reference proteome</keyword>
<evidence type="ECO:0000256" key="1">
    <source>
        <dbReference type="ARBA" id="ARBA00002724"/>
    </source>
</evidence>
<dbReference type="Gene3D" id="3.30.70.1170">
    <property type="entry name" value="Sun protein, domain 3"/>
    <property type="match status" value="1"/>
</dbReference>
<feature type="domain" description="SAM-dependent MTase RsmB/NOP-type" evidence="14">
    <location>
        <begin position="169"/>
        <end position="446"/>
    </location>
</feature>
<dbReference type="GO" id="GO:0005737">
    <property type="term" value="C:cytoplasm"/>
    <property type="evidence" value="ECO:0007669"/>
    <property type="project" value="UniProtKB-SubCell"/>
</dbReference>